<keyword evidence="11" id="KW-1185">Reference proteome</keyword>
<dbReference type="EMBL" id="VVIM01000009">
    <property type="protein sequence ID" value="KAB0793704.1"/>
    <property type="molecule type" value="Genomic_DNA"/>
</dbReference>
<sequence length="409" mass="46853">MKIAIIGAGPSGLVSTKYSLDEGHEIDVYEQSGYIGGTWMYTDRIGVDEYGFPVHSSMYKGLMTNVPKEIMTFLDFPYPKQQTKSYISQQEVIKYFNQYADTFHLKEHIKYYKCVTCVEPLNNSNWSLIVSDVKSGSQEFYQFDSVFVCNGHYSSPTIPNIRGQSVYRGKQLHSHDYRKPEPYLNQRVLVVGGGSSGTDIAAKIAELADHVFLSCRHKEKIVSRKNLSTKPEITELSDYGATFQDGTKEDVDVILYCTGYAYTYPFLSEACGISVNDNWVYPLYKHIVNINHPTMFFIGIPFLVPVIPVCDIQVRFSLAQLRKKFLPPLKRMLEELEAYVNERELKNMPLRYYHKIGSEHLAEYFLELSEAAGIPSVPFVISKLYARARMDRNLEDCFQIVDGEHFIQL</sequence>
<keyword evidence="7 8" id="KW-0503">Monooxygenase</keyword>
<dbReference type="PIRSF" id="PIRSF000332">
    <property type="entry name" value="FMO"/>
    <property type="match status" value="1"/>
</dbReference>
<evidence type="ECO:0000256" key="3">
    <source>
        <dbReference type="ARBA" id="ARBA00022630"/>
    </source>
</evidence>
<dbReference type="PANTHER" id="PTHR23023">
    <property type="entry name" value="DIMETHYLANILINE MONOOXYGENASE"/>
    <property type="match status" value="1"/>
</dbReference>
<dbReference type="Pfam" id="PF00743">
    <property type="entry name" value="FMO-like"/>
    <property type="match status" value="2"/>
</dbReference>
<dbReference type="Proteomes" id="UP000327044">
    <property type="component" value="Unassembled WGS sequence"/>
</dbReference>
<comment type="similarity">
    <text evidence="2 8">Belongs to the FMO family.</text>
</comment>
<evidence type="ECO:0000313" key="10">
    <source>
        <dbReference type="EMBL" id="KAB0803710.1"/>
    </source>
</evidence>
<reference evidence="10 11" key="1">
    <citation type="journal article" date="2018" name="Elife">
        <title>Firefly genomes illuminate parallel origins of bioluminescence in beetles.</title>
        <authorList>
            <person name="Fallon T.R."/>
            <person name="Lower S.E."/>
            <person name="Chang C.H."/>
            <person name="Bessho-Uehara M."/>
            <person name="Martin G.J."/>
            <person name="Bewick A.J."/>
            <person name="Behringer M."/>
            <person name="Debat H.J."/>
            <person name="Wong I."/>
            <person name="Day J.C."/>
            <person name="Suvorov A."/>
            <person name="Silva C.J."/>
            <person name="Stanger-Hall K.F."/>
            <person name="Hall D.W."/>
            <person name="Schmitz R.J."/>
            <person name="Nelson D.R."/>
            <person name="Lewis S.M."/>
            <person name="Shigenobu S."/>
            <person name="Bybee S.M."/>
            <person name="Larracuente A.M."/>
            <person name="Oba Y."/>
            <person name="Weng J.K."/>
        </authorList>
    </citation>
    <scope>NUCLEOTIDE SEQUENCE [LARGE SCALE GENOMIC DNA]</scope>
    <source>
        <strain evidence="10">1611_PpyrPB1</strain>
        <tissue evidence="10">Whole body</tissue>
    </source>
</reference>
<comment type="cofactor">
    <cofactor evidence="1 8">
        <name>FAD</name>
        <dbReference type="ChEBI" id="CHEBI:57692"/>
    </cofactor>
</comment>
<dbReference type="InParanoid" id="A0A5N4B2T7"/>
<evidence type="ECO:0000256" key="5">
    <source>
        <dbReference type="ARBA" id="ARBA00022857"/>
    </source>
</evidence>
<keyword evidence="6 8" id="KW-0560">Oxidoreductase</keyword>
<evidence type="ECO:0000256" key="8">
    <source>
        <dbReference type="RuleBase" id="RU361177"/>
    </source>
</evidence>
<reference evidence="10" key="2">
    <citation type="submission" date="2019-08" db="EMBL/GenBank/DDBJ databases">
        <authorList>
            <consortium name="Photinus pyralis genome working group"/>
            <person name="Fallon T.R."/>
            <person name="Sander Lower S.E."/>
            <person name="Weng J.-K."/>
        </authorList>
    </citation>
    <scope>NUCLEOTIDE SEQUENCE</scope>
    <source>
        <strain evidence="10">1611_PpyrPB1</strain>
        <tissue evidence="10">Whole body</tissue>
    </source>
</reference>
<comment type="caution">
    <text evidence="10">The sequence shown here is derived from an EMBL/GenBank/DDBJ whole genome shotgun (WGS) entry which is preliminary data.</text>
</comment>
<evidence type="ECO:0000256" key="2">
    <source>
        <dbReference type="ARBA" id="ARBA00009183"/>
    </source>
</evidence>
<dbReference type="SUPFAM" id="SSF51905">
    <property type="entry name" value="FAD/NAD(P)-binding domain"/>
    <property type="match status" value="2"/>
</dbReference>
<dbReference type="FunCoup" id="A0A5N4B2T7">
    <property type="interactions" value="290"/>
</dbReference>
<evidence type="ECO:0000313" key="9">
    <source>
        <dbReference type="EMBL" id="KAB0793704.1"/>
    </source>
</evidence>
<dbReference type="InterPro" id="IPR036188">
    <property type="entry name" value="FAD/NAD-bd_sf"/>
</dbReference>
<dbReference type="EMBL" id="VVIM01000001">
    <property type="protein sequence ID" value="KAB0803710.1"/>
    <property type="molecule type" value="Genomic_DNA"/>
</dbReference>
<dbReference type="InterPro" id="IPR050346">
    <property type="entry name" value="FMO-like"/>
</dbReference>
<keyword evidence="3 8" id="KW-0285">Flavoprotein</keyword>
<dbReference type="InterPro" id="IPR020946">
    <property type="entry name" value="Flavin_mOase-like"/>
</dbReference>
<organism evidence="10 11">
    <name type="scientific">Photinus pyralis</name>
    <name type="common">Common eastern firefly</name>
    <name type="synonym">Lampyris pyralis</name>
    <dbReference type="NCBI Taxonomy" id="7054"/>
    <lineage>
        <taxon>Eukaryota</taxon>
        <taxon>Metazoa</taxon>
        <taxon>Ecdysozoa</taxon>
        <taxon>Arthropoda</taxon>
        <taxon>Hexapoda</taxon>
        <taxon>Insecta</taxon>
        <taxon>Pterygota</taxon>
        <taxon>Neoptera</taxon>
        <taxon>Endopterygota</taxon>
        <taxon>Coleoptera</taxon>
        <taxon>Polyphaga</taxon>
        <taxon>Elateriformia</taxon>
        <taxon>Elateroidea</taxon>
        <taxon>Lampyridae</taxon>
        <taxon>Lampyrinae</taxon>
        <taxon>Photinus</taxon>
    </lineage>
</organism>
<dbReference type="PRINTS" id="PR00370">
    <property type="entry name" value="FMOXYGENASE"/>
</dbReference>
<dbReference type="FunFam" id="3.50.50.60:FF:000138">
    <property type="entry name" value="Flavin-containing monooxygenase"/>
    <property type="match status" value="1"/>
</dbReference>
<gene>
    <name evidence="10" type="ORF">PPYR_00680</name>
    <name evidence="9" type="ORF">PPYR_13324</name>
</gene>
<evidence type="ECO:0000256" key="7">
    <source>
        <dbReference type="ARBA" id="ARBA00023033"/>
    </source>
</evidence>
<evidence type="ECO:0000256" key="1">
    <source>
        <dbReference type="ARBA" id="ARBA00001974"/>
    </source>
</evidence>
<dbReference type="GO" id="GO:0050660">
    <property type="term" value="F:flavin adenine dinucleotide binding"/>
    <property type="evidence" value="ECO:0007669"/>
    <property type="project" value="InterPro"/>
</dbReference>
<name>A0A5N4B2T7_PHOPY</name>
<accession>A0A5N4B2T7</accession>
<dbReference type="GO" id="GO:0004499">
    <property type="term" value="F:N,N-dimethylaniline monooxygenase activity"/>
    <property type="evidence" value="ECO:0007669"/>
    <property type="project" value="InterPro"/>
</dbReference>
<evidence type="ECO:0000256" key="4">
    <source>
        <dbReference type="ARBA" id="ARBA00022827"/>
    </source>
</evidence>
<dbReference type="AlphaFoldDB" id="A0A5N4B2T7"/>
<keyword evidence="4 8" id="KW-0274">FAD</keyword>
<dbReference type="InterPro" id="IPR000960">
    <property type="entry name" value="Flavin_mOase"/>
</dbReference>
<dbReference type="Gene3D" id="3.50.50.60">
    <property type="entry name" value="FAD/NAD(P)-binding domain"/>
    <property type="match status" value="2"/>
</dbReference>
<dbReference type="GO" id="GO:0050661">
    <property type="term" value="F:NADP binding"/>
    <property type="evidence" value="ECO:0007669"/>
    <property type="project" value="InterPro"/>
</dbReference>
<protein>
    <recommendedName>
        <fullName evidence="8">Flavin-containing monooxygenase</fullName>
        <ecNumber evidence="8">1.-.-.-</ecNumber>
    </recommendedName>
</protein>
<evidence type="ECO:0000313" key="11">
    <source>
        <dbReference type="Proteomes" id="UP000327044"/>
    </source>
</evidence>
<keyword evidence="5" id="KW-0521">NADP</keyword>
<dbReference type="EC" id="1.-.-.-" evidence="8"/>
<proteinExistence type="inferred from homology"/>
<evidence type="ECO:0000256" key="6">
    <source>
        <dbReference type="ARBA" id="ARBA00023002"/>
    </source>
</evidence>